<feature type="domain" description="Bacterial virulence" evidence="2">
    <location>
        <begin position="77"/>
        <end position="171"/>
    </location>
</feature>
<accession>A0A1T4ZUR9</accession>
<evidence type="ECO:0000313" key="3">
    <source>
        <dbReference type="EMBL" id="SKB26083.1"/>
    </source>
</evidence>
<keyword evidence="1" id="KW-0732">Signal</keyword>
<dbReference type="Proteomes" id="UP000189818">
    <property type="component" value="Unassembled WGS sequence"/>
</dbReference>
<dbReference type="Pfam" id="PF06057">
    <property type="entry name" value="VirJ"/>
    <property type="match status" value="2"/>
</dbReference>
<feature type="signal peptide" evidence="1">
    <location>
        <begin position="1"/>
        <end position="19"/>
    </location>
</feature>
<feature type="domain" description="Bacterial virulence" evidence="2">
    <location>
        <begin position="310"/>
        <end position="495"/>
    </location>
</feature>
<dbReference type="InterPro" id="IPR010333">
    <property type="entry name" value="VirJ"/>
</dbReference>
<evidence type="ECO:0000256" key="1">
    <source>
        <dbReference type="SAM" id="SignalP"/>
    </source>
</evidence>
<dbReference type="RefSeq" id="WP_377315416.1">
    <property type="nucleotide sequence ID" value="NZ_JBHRVT010000003.1"/>
</dbReference>
<organism evidence="3 4">
    <name type="scientific">Rhizorhabdus histidinilytica</name>
    <dbReference type="NCBI Taxonomy" id="439228"/>
    <lineage>
        <taxon>Bacteria</taxon>
        <taxon>Pseudomonadati</taxon>
        <taxon>Pseudomonadota</taxon>
        <taxon>Alphaproteobacteria</taxon>
        <taxon>Sphingomonadales</taxon>
        <taxon>Sphingomonadaceae</taxon>
        <taxon>Rhizorhabdus</taxon>
    </lineage>
</organism>
<dbReference type="STRING" id="439228.SAMN06295920_101215"/>
<reference evidence="4" key="1">
    <citation type="submission" date="2017-02" db="EMBL/GenBank/DDBJ databases">
        <authorList>
            <person name="Varghese N."/>
            <person name="Submissions S."/>
        </authorList>
    </citation>
    <scope>NUCLEOTIDE SEQUENCE [LARGE SCALE GENOMIC DNA]</scope>
    <source>
        <strain evidence="4">UM2</strain>
    </source>
</reference>
<dbReference type="EMBL" id="FUYM01000001">
    <property type="protein sequence ID" value="SKB26083.1"/>
    <property type="molecule type" value="Genomic_DNA"/>
</dbReference>
<name>A0A1T4ZUR9_9SPHN</name>
<dbReference type="AlphaFoldDB" id="A0A1T4ZUR9"/>
<sequence>MTSSCGVKMRRLFSTLAVAAGSAAMILSAFSSTATPVAAQAPVAPPPREGPVTAGDFTFAGWQPVATYRPAGPVRGVVVFLSGDGGWNLGVIDMAKALAEQGVAVAGISTPALQKHLDDDAEKCVNPNYALQALAQDYEHRLGLPHYIKPILAGYSSGATIAYAALAQAPAGTWRGAVSLGFGPDIGGTKPWCAIPGVTVSRIAKPEAGWLFSAAPRLPAPWLVLQGTIDQVVSSAATRAFTRQVPQAQLVELPKVGHGFSVEANWMPQFKAAFAPMLEPQPNPAPVVPLANVADLPLTIVADPAARHTDLMAVMYSGDGGWAGIDRDLAARLAAAGVPVVGVDSLSYFWNARTPAEAGRDAGRIVEHFAREWHRPKVIFVGYSFGADDLAYIVGNLPPAIRPMVTRLSMLGLSGTADFQFHLASWLDIGGANALPTLPAIERLRGTPMQCIRGEEEKHSACPAIPAGLAEQVLLPGGHHFGDNGDALAAAVLRGLP</sequence>
<dbReference type="PIRSF" id="PIRSF029063">
    <property type="entry name" value="IV_sec_VirJ"/>
    <property type="match status" value="1"/>
</dbReference>
<evidence type="ECO:0000313" key="4">
    <source>
        <dbReference type="Proteomes" id="UP000189818"/>
    </source>
</evidence>
<feature type="chain" id="PRO_5012662287" evidence="1">
    <location>
        <begin position="20"/>
        <end position="497"/>
    </location>
</feature>
<evidence type="ECO:0000259" key="2">
    <source>
        <dbReference type="Pfam" id="PF06057"/>
    </source>
</evidence>
<proteinExistence type="predicted"/>
<dbReference type="InterPro" id="IPR029058">
    <property type="entry name" value="AB_hydrolase_fold"/>
</dbReference>
<gene>
    <name evidence="3" type="ORF">SAMN06295920_101215</name>
</gene>
<dbReference type="Gene3D" id="3.40.50.1820">
    <property type="entry name" value="alpha/beta hydrolase"/>
    <property type="match status" value="2"/>
</dbReference>
<protein>
    <submittedName>
        <fullName evidence="3">Type IV secretory pathway, VirJ component</fullName>
    </submittedName>
</protein>
<dbReference type="InterPro" id="IPR011225">
    <property type="entry name" value="IV_sec_VirJ"/>
</dbReference>
<keyword evidence="4" id="KW-1185">Reference proteome</keyword>
<dbReference type="SUPFAM" id="SSF53474">
    <property type="entry name" value="alpha/beta-Hydrolases"/>
    <property type="match status" value="2"/>
</dbReference>